<dbReference type="EMBL" id="LCIE01000004">
    <property type="protein sequence ID" value="KKT49581.1"/>
    <property type="molecule type" value="Genomic_DNA"/>
</dbReference>
<name>A0A0G1HQZ5_9BACT</name>
<sequence>MNRNIFYFLVLVIFASLSARPVSAVTNPQSGAASVSATVPDLSFNPPTLLTPAINAALNTTRPVFSWSRPSPLPTISPLSYYNFFLDGAVFATSISDYLTTQDYYFYTASASAGIFNLLLKTDLIQGYHTWSVVAFTDNGISSASETRNFYIDSISPFISVTKIDRQSLSWNTTTPGSIPPIENRYLTVTTKDPIIKGDVESFSNFQIILICPQNIPKCEIQVFTGNISSGHWETHFSNLLPNQIYTIKISATDVAGNSTTFPDFFVTYPVSLLLTLPSIPISPPIELLNVITPTSYVPATPPAPTLPPAKKETAIKPMYPFYLLLLTLTVFGLPLHLLMASIGTATPLRFALKFIVILAFPFLRRKTYQTIPFSFINVFIPDKLDHPWQSTVSDVQGFYDLRSPIPDNIFIEMSAVGRPWKNNLLRGSLMPYCCLYPLLTRPQNNRTRLRKRIYDARIVPLAIAIITSTTAITITPSYSIFIYAYFSLQYLFSEYLYPKM</sequence>
<feature type="transmembrane region" description="Helical" evidence="1">
    <location>
        <begin position="346"/>
        <end position="364"/>
    </location>
</feature>
<accession>A0A0G1HQZ5</accession>
<keyword evidence="1" id="KW-0472">Membrane</keyword>
<evidence type="ECO:0000313" key="3">
    <source>
        <dbReference type="EMBL" id="KKT49581.1"/>
    </source>
</evidence>
<feature type="transmembrane region" description="Helical" evidence="1">
    <location>
        <begin position="104"/>
        <end position="120"/>
    </location>
</feature>
<dbReference type="STRING" id="1618392.UW41_C0004G0002"/>
<keyword evidence="1" id="KW-0812">Transmembrane</keyword>
<comment type="caution">
    <text evidence="3">The sequence shown here is derived from an EMBL/GenBank/DDBJ whole genome shotgun (WGS) entry which is preliminary data.</text>
</comment>
<evidence type="ECO:0000313" key="4">
    <source>
        <dbReference type="Proteomes" id="UP000034172"/>
    </source>
</evidence>
<feature type="transmembrane region" description="Helical" evidence="1">
    <location>
        <begin position="320"/>
        <end position="340"/>
    </location>
</feature>
<keyword evidence="2" id="KW-0732">Signal</keyword>
<feature type="transmembrane region" description="Helical" evidence="1">
    <location>
        <begin position="457"/>
        <end position="475"/>
    </location>
</feature>
<evidence type="ECO:0000256" key="1">
    <source>
        <dbReference type="SAM" id="Phobius"/>
    </source>
</evidence>
<dbReference type="InterPro" id="IPR013783">
    <property type="entry name" value="Ig-like_fold"/>
</dbReference>
<feature type="signal peptide" evidence="2">
    <location>
        <begin position="1"/>
        <end position="24"/>
    </location>
</feature>
<keyword evidence="1" id="KW-1133">Transmembrane helix</keyword>
<evidence type="ECO:0008006" key="5">
    <source>
        <dbReference type="Google" id="ProtNLM"/>
    </source>
</evidence>
<feature type="chain" id="PRO_5002537566" description="Bacterial Ig-like domain-containing protein" evidence="2">
    <location>
        <begin position="25"/>
        <end position="501"/>
    </location>
</feature>
<proteinExistence type="predicted"/>
<reference evidence="3 4" key="1">
    <citation type="journal article" date="2015" name="Nature">
        <title>rRNA introns, odd ribosomes, and small enigmatic genomes across a large radiation of phyla.</title>
        <authorList>
            <person name="Brown C.T."/>
            <person name="Hug L.A."/>
            <person name="Thomas B.C."/>
            <person name="Sharon I."/>
            <person name="Castelle C.J."/>
            <person name="Singh A."/>
            <person name="Wilkins M.J."/>
            <person name="Williams K.H."/>
            <person name="Banfield J.F."/>
        </authorList>
    </citation>
    <scope>NUCLEOTIDE SEQUENCE [LARGE SCALE GENOMIC DNA]</scope>
</reference>
<gene>
    <name evidence="3" type="ORF">UW41_C0004G0002</name>
</gene>
<organism evidence="3 4">
    <name type="scientific">Candidatus Collierbacteria bacterium GW2011_GWC2_44_18</name>
    <dbReference type="NCBI Taxonomy" id="1618392"/>
    <lineage>
        <taxon>Bacteria</taxon>
        <taxon>Candidatus Collieribacteriota</taxon>
    </lineage>
</organism>
<dbReference type="AlphaFoldDB" id="A0A0G1HQZ5"/>
<dbReference type="Proteomes" id="UP000034172">
    <property type="component" value="Unassembled WGS sequence"/>
</dbReference>
<dbReference type="Gene3D" id="2.60.40.10">
    <property type="entry name" value="Immunoglobulins"/>
    <property type="match status" value="1"/>
</dbReference>
<protein>
    <recommendedName>
        <fullName evidence="5">Bacterial Ig-like domain-containing protein</fullName>
    </recommendedName>
</protein>
<evidence type="ECO:0000256" key="2">
    <source>
        <dbReference type="SAM" id="SignalP"/>
    </source>
</evidence>